<organism evidence="2 3">
    <name type="scientific">Candidatus Planktophila versatilis</name>
    <dbReference type="NCBI Taxonomy" id="1884905"/>
    <lineage>
        <taxon>Bacteria</taxon>
        <taxon>Bacillati</taxon>
        <taxon>Actinomycetota</taxon>
        <taxon>Actinomycetes</taxon>
        <taxon>Candidatus Nanopelagicales</taxon>
        <taxon>Candidatus Nanopelagicaceae</taxon>
        <taxon>Candidatus Planktophila</taxon>
    </lineage>
</organism>
<dbReference type="PANTHER" id="PTHR22916">
    <property type="entry name" value="GLYCOSYLTRANSFERASE"/>
    <property type="match status" value="1"/>
</dbReference>
<evidence type="ECO:0000313" key="3">
    <source>
        <dbReference type="Proteomes" id="UP000217194"/>
    </source>
</evidence>
<protein>
    <submittedName>
        <fullName evidence="2">Glycosyltransferase</fullName>
    </submittedName>
</protein>
<reference evidence="2 3" key="1">
    <citation type="submission" date="2016-07" db="EMBL/GenBank/DDBJ databases">
        <title>High microdiversification within the ubiquitous acI lineage of Actinobacteria.</title>
        <authorList>
            <person name="Neuenschwander S.M."/>
            <person name="Salcher M."/>
            <person name="Ghai R."/>
            <person name="Pernthaler J."/>
        </authorList>
    </citation>
    <scope>NUCLEOTIDE SEQUENCE [LARGE SCALE GENOMIC DNA]</scope>
    <source>
        <strain evidence="2">MMS-IIB-76</strain>
    </source>
</reference>
<dbReference type="Gene3D" id="3.90.550.10">
    <property type="entry name" value="Spore Coat Polysaccharide Biosynthesis Protein SpsA, Chain A"/>
    <property type="match status" value="1"/>
</dbReference>
<dbReference type="AlphaFoldDB" id="A0AAD0E2Y8"/>
<accession>A0AAD0E2Y8</accession>
<dbReference type="InterPro" id="IPR001173">
    <property type="entry name" value="Glyco_trans_2-like"/>
</dbReference>
<dbReference type="PANTHER" id="PTHR22916:SF3">
    <property type="entry name" value="UDP-GLCNAC:BETAGAL BETA-1,3-N-ACETYLGLUCOSAMINYLTRANSFERASE-LIKE PROTEIN 1"/>
    <property type="match status" value="1"/>
</dbReference>
<dbReference type="GO" id="GO:0016758">
    <property type="term" value="F:hexosyltransferase activity"/>
    <property type="evidence" value="ECO:0007669"/>
    <property type="project" value="UniProtKB-ARBA"/>
</dbReference>
<dbReference type="CDD" id="cd00761">
    <property type="entry name" value="Glyco_tranf_GTA_type"/>
    <property type="match status" value="1"/>
</dbReference>
<dbReference type="InterPro" id="IPR029044">
    <property type="entry name" value="Nucleotide-diphossugar_trans"/>
</dbReference>
<dbReference type="RefSeq" id="WP_095696677.1">
    <property type="nucleotide sequence ID" value="NZ_CP016778.1"/>
</dbReference>
<dbReference type="Proteomes" id="UP000217194">
    <property type="component" value="Chromosome"/>
</dbReference>
<name>A0AAD0E2Y8_9ACTN</name>
<dbReference type="EMBL" id="CP016778">
    <property type="protein sequence ID" value="ASY22058.1"/>
    <property type="molecule type" value="Genomic_DNA"/>
</dbReference>
<feature type="domain" description="Glycosyltransferase 2-like" evidence="1">
    <location>
        <begin position="29"/>
        <end position="138"/>
    </location>
</feature>
<gene>
    <name evidence="2" type="ORF">A1sIIB76_00240</name>
</gene>
<dbReference type="SUPFAM" id="SSF53448">
    <property type="entry name" value="Nucleotide-diphospho-sugar transferases"/>
    <property type="match status" value="1"/>
</dbReference>
<proteinExistence type="predicted"/>
<dbReference type="Pfam" id="PF00535">
    <property type="entry name" value="Glycos_transf_2"/>
    <property type="match status" value="1"/>
</dbReference>
<evidence type="ECO:0000313" key="2">
    <source>
        <dbReference type="EMBL" id="ASY22058.1"/>
    </source>
</evidence>
<evidence type="ECO:0000259" key="1">
    <source>
        <dbReference type="Pfam" id="PF00535"/>
    </source>
</evidence>
<sequence length="306" mass="34489">MSLIPLLTAVMPVTKMSGKLDDFKSTVSQCKELGVGLVVVHDMRDSKTGPELKSLLHDYGPVNSIYLEDKYGSAAAARNAGLKQCKSTWVAFWDSDDTVYVKQFLTMVQTAEYENSEVAIGKISVRSSEWNAIEVESPPLINDQTLDLQISNFPAFTRMSFKKSILGEDPFPEIHLGEDLMFLLSANLFLRRITLINEVVYRYQVGDASQATKRHVGDAPYILLLSKMAIFLQLAGERDKRFNLAFVDKLWMSLIRKALRGEVSLQGIMVIFKVAIYNLRYPSKAFQILHFFLTNRPSVVVVIHGK</sequence>